<dbReference type="RefSeq" id="XP_016252541.1">
    <property type="nucleotide sequence ID" value="XM_016390639.1"/>
</dbReference>
<evidence type="ECO:0000256" key="3">
    <source>
        <dbReference type="ARBA" id="ARBA00013220"/>
    </source>
</evidence>
<comment type="similarity">
    <text evidence="2">Belongs to the class-II pyridoxal-phosphate-dependent aminotransferase family.</text>
</comment>
<dbReference type="InterPro" id="IPR050087">
    <property type="entry name" value="AON_synthase_class-II"/>
</dbReference>
<keyword evidence="4" id="KW-0808">Transferase</keyword>
<dbReference type="InterPro" id="IPR001917">
    <property type="entry name" value="Aminotrans_II_pyridoxalP_BS"/>
</dbReference>
<keyword evidence="5" id="KW-0663">Pyridoxal phosphate</keyword>
<evidence type="ECO:0000256" key="5">
    <source>
        <dbReference type="ARBA" id="ARBA00022898"/>
    </source>
</evidence>
<dbReference type="PROSITE" id="PS00599">
    <property type="entry name" value="AA_TRANSFER_CLASS_2"/>
    <property type="match status" value="1"/>
</dbReference>
<dbReference type="EMBL" id="KN847041">
    <property type="protein sequence ID" value="KIW32325.1"/>
    <property type="molecule type" value="Genomic_DNA"/>
</dbReference>
<evidence type="ECO:0000256" key="7">
    <source>
        <dbReference type="SAM" id="MobiDB-lite"/>
    </source>
</evidence>
<evidence type="ECO:0000256" key="6">
    <source>
        <dbReference type="ARBA" id="ARBA00048528"/>
    </source>
</evidence>
<dbReference type="PANTHER" id="PTHR13693:SF3">
    <property type="entry name" value="LD36009P"/>
    <property type="match status" value="1"/>
</dbReference>
<dbReference type="Proteomes" id="UP000054466">
    <property type="component" value="Unassembled WGS sequence"/>
</dbReference>
<dbReference type="GO" id="GO:0030170">
    <property type="term" value="F:pyridoxal phosphate binding"/>
    <property type="evidence" value="ECO:0007669"/>
    <property type="project" value="InterPro"/>
</dbReference>
<dbReference type="AlphaFoldDB" id="A0A0D2CQQ1"/>
<evidence type="ECO:0000256" key="4">
    <source>
        <dbReference type="ARBA" id="ARBA00022679"/>
    </source>
</evidence>
<proteinExistence type="inferred from homology"/>
<dbReference type="EC" id="2.3.1.50" evidence="3"/>
<accession>A0A0D2CQQ1</accession>
<evidence type="ECO:0000313" key="9">
    <source>
        <dbReference type="EMBL" id="KIW32325.1"/>
    </source>
</evidence>
<dbReference type="VEuPathDB" id="FungiDB:PV07_03879"/>
<comment type="cofactor">
    <cofactor evidence="1">
        <name>pyridoxal 5'-phosphate</name>
        <dbReference type="ChEBI" id="CHEBI:597326"/>
    </cofactor>
</comment>
<dbReference type="SUPFAM" id="SSF53383">
    <property type="entry name" value="PLP-dependent transferases"/>
    <property type="match status" value="2"/>
</dbReference>
<dbReference type="InterPro" id="IPR004839">
    <property type="entry name" value="Aminotransferase_I/II_large"/>
</dbReference>
<dbReference type="InterPro" id="IPR015421">
    <property type="entry name" value="PyrdxlP-dep_Trfase_major"/>
</dbReference>
<dbReference type="GeneID" id="27343073"/>
<feature type="domain" description="Aminotransferase class I/classII large" evidence="8">
    <location>
        <begin position="214"/>
        <end position="504"/>
    </location>
</feature>
<feature type="region of interest" description="Disordered" evidence="7">
    <location>
        <begin position="733"/>
        <end position="754"/>
    </location>
</feature>
<dbReference type="Gene3D" id="3.90.1150.10">
    <property type="entry name" value="Aspartate Aminotransferase, domain 1"/>
    <property type="match status" value="1"/>
</dbReference>
<evidence type="ECO:0000256" key="2">
    <source>
        <dbReference type="ARBA" id="ARBA00008392"/>
    </source>
</evidence>
<feature type="compositionally biased region" description="Polar residues" evidence="7">
    <location>
        <begin position="737"/>
        <end position="747"/>
    </location>
</feature>
<protein>
    <recommendedName>
        <fullName evidence="3">serine C-palmitoyltransferase</fullName>
        <ecNumber evidence="3">2.3.1.50</ecNumber>
    </recommendedName>
</protein>
<name>A0A0D2CQQ1_9EURO</name>
<dbReference type="STRING" id="569365.A0A0D2CQQ1"/>
<keyword evidence="10" id="KW-1185">Reference proteome</keyword>
<dbReference type="Pfam" id="PF00155">
    <property type="entry name" value="Aminotran_1_2"/>
    <property type="match status" value="1"/>
</dbReference>
<dbReference type="OrthoDB" id="65434at2759"/>
<feature type="compositionally biased region" description="Low complexity" evidence="7">
    <location>
        <begin position="22"/>
        <end position="37"/>
    </location>
</feature>
<gene>
    <name evidence="9" type="ORF">PV07_03879</name>
</gene>
<dbReference type="GO" id="GO:0016740">
    <property type="term" value="F:transferase activity"/>
    <property type="evidence" value="ECO:0007669"/>
    <property type="project" value="UniProtKB-KW"/>
</dbReference>
<dbReference type="PANTHER" id="PTHR13693">
    <property type="entry name" value="CLASS II AMINOTRANSFERASE/8-AMINO-7-OXONONANOATE SYNTHASE"/>
    <property type="match status" value="1"/>
</dbReference>
<evidence type="ECO:0000259" key="8">
    <source>
        <dbReference type="Pfam" id="PF00155"/>
    </source>
</evidence>
<comment type="catalytic activity">
    <reaction evidence="6">
        <text>L-serine + hexadecanoyl-CoA + H(+) = 3-oxosphinganine + CO2 + CoA</text>
        <dbReference type="Rhea" id="RHEA:14761"/>
        <dbReference type="ChEBI" id="CHEBI:15378"/>
        <dbReference type="ChEBI" id="CHEBI:16526"/>
        <dbReference type="ChEBI" id="CHEBI:33384"/>
        <dbReference type="ChEBI" id="CHEBI:57287"/>
        <dbReference type="ChEBI" id="CHEBI:57379"/>
        <dbReference type="ChEBI" id="CHEBI:58299"/>
        <dbReference type="EC" id="2.3.1.50"/>
    </reaction>
</comment>
<feature type="region of interest" description="Disordered" evidence="7">
    <location>
        <begin position="1"/>
        <end position="53"/>
    </location>
</feature>
<evidence type="ECO:0000313" key="10">
    <source>
        <dbReference type="Proteomes" id="UP000054466"/>
    </source>
</evidence>
<organism evidence="9 10">
    <name type="scientific">Cladophialophora immunda</name>
    <dbReference type="NCBI Taxonomy" id="569365"/>
    <lineage>
        <taxon>Eukaryota</taxon>
        <taxon>Fungi</taxon>
        <taxon>Dikarya</taxon>
        <taxon>Ascomycota</taxon>
        <taxon>Pezizomycotina</taxon>
        <taxon>Eurotiomycetes</taxon>
        <taxon>Chaetothyriomycetidae</taxon>
        <taxon>Chaetothyriales</taxon>
        <taxon>Herpotrichiellaceae</taxon>
        <taxon>Cladophialophora</taxon>
    </lineage>
</organism>
<dbReference type="HOGENOM" id="CLU_349493_0_0_1"/>
<dbReference type="InterPro" id="IPR015422">
    <property type="entry name" value="PyrdxlP-dep_Trfase_small"/>
</dbReference>
<dbReference type="InterPro" id="IPR015424">
    <property type="entry name" value="PyrdxlP-dep_Trfase"/>
</dbReference>
<sequence length="826" mass="90771">MDFKKASTVSGLEPRKAAKQPIIIRIDQTDSISSTDSSEPDTKESQHAQPACSSVAFQSSNENLPRHSLEHDVYQPPAAKVWNKLAESVRLAYTRGKVSLEQREHDQKPISVAGRFNHCYVYPLDNRSGKNERILLGRWAPKLEVRDGHGTRQTVIQAASHNYAGFYNLTKGAEELQRLALEKLPVADSRTVRSLESAMHDGFAKFFSADFCYTTSTGYGSNVLAFSAILNQDWLVMFDDKCHNSMHVAAHLSHAGLVKKFPHGNFERMEAILAEYKDKFANILVSIEGFYSMDGTVPALDTLVRLKQKYNFTLLADEAHSLMCLGRTGRGCIEVWNEKHPDQPVPTDLFDLRTGTLSKSVGAIGGIVCGKSRFAATVLKRRDEMLASGADPVPTSSIIQTLNVLGQPTLLQRHLRRLTAAATFVREELHRAGVHVYGNAISPILPVHAGRPSMAAKMSYALRKVGLLATPVSTPAVPFWESRVRICLSADHDNDTVDGLIAAIVKAAQNIGLTGNAKFEPRPFNYLDELPTEQERTEARHTCDYIRQLIDQDIRRTTGTICDHTILDAGHAARSRYGLGSGGARWITGTSELHIQVEKLAARLTGTADALTYPDSFIGLMSTVAALSRPVIGFKKHVFLVPDSAPQAVWDGFRAASKKRAPRVQGYGDSLDSLLEHIRSCGPATYITLFVDCAINHQGDSLETIQRARGPAGMTILMHDRAGAGSLWPHEGADALSTGSSTRTGTKYPTSTSPPTYRDHQVLVYGSFYAAFGLPGAYLVGSPALLKELRYTSRGYMFTTSQQPFIMGMVGAELRRMMERDVQKAL</sequence>
<reference evidence="9 10" key="1">
    <citation type="submission" date="2015-01" db="EMBL/GenBank/DDBJ databases">
        <title>The Genome Sequence of Cladophialophora immunda CBS83496.</title>
        <authorList>
            <consortium name="The Broad Institute Genomics Platform"/>
            <person name="Cuomo C."/>
            <person name="de Hoog S."/>
            <person name="Gorbushina A."/>
            <person name="Stielow B."/>
            <person name="Teixiera M."/>
            <person name="Abouelleil A."/>
            <person name="Chapman S.B."/>
            <person name="Priest M."/>
            <person name="Young S.K."/>
            <person name="Wortman J."/>
            <person name="Nusbaum C."/>
            <person name="Birren B."/>
        </authorList>
    </citation>
    <scope>NUCLEOTIDE SEQUENCE [LARGE SCALE GENOMIC DNA]</scope>
    <source>
        <strain evidence="9 10">CBS 83496</strain>
    </source>
</reference>
<dbReference type="Gene3D" id="3.40.640.10">
    <property type="entry name" value="Type I PLP-dependent aspartate aminotransferase-like (Major domain)"/>
    <property type="match status" value="2"/>
</dbReference>
<evidence type="ECO:0000256" key="1">
    <source>
        <dbReference type="ARBA" id="ARBA00001933"/>
    </source>
</evidence>